<comment type="caution">
    <text evidence="2">The sequence shown here is derived from an EMBL/GenBank/DDBJ whole genome shotgun (WGS) entry which is preliminary data.</text>
</comment>
<feature type="compositionally biased region" description="Acidic residues" evidence="1">
    <location>
        <begin position="135"/>
        <end position="144"/>
    </location>
</feature>
<evidence type="ECO:0000313" key="2">
    <source>
        <dbReference type="EMBL" id="KAL1612124.1"/>
    </source>
</evidence>
<organism evidence="2 3">
    <name type="scientific">Paraconiothyrium brasiliense</name>
    <dbReference type="NCBI Taxonomy" id="300254"/>
    <lineage>
        <taxon>Eukaryota</taxon>
        <taxon>Fungi</taxon>
        <taxon>Dikarya</taxon>
        <taxon>Ascomycota</taxon>
        <taxon>Pezizomycotina</taxon>
        <taxon>Dothideomycetes</taxon>
        <taxon>Pleosporomycetidae</taxon>
        <taxon>Pleosporales</taxon>
        <taxon>Massarineae</taxon>
        <taxon>Didymosphaeriaceae</taxon>
        <taxon>Paraconiothyrium</taxon>
    </lineage>
</organism>
<evidence type="ECO:0000313" key="3">
    <source>
        <dbReference type="Proteomes" id="UP001521785"/>
    </source>
</evidence>
<feature type="compositionally biased region" description="Acidic residues" evidence="1">
    <location>
        <begin position="43"/>
        <end position="54"/>
    </location>
</feature>
<keyword evidence="3" id="KW-1185">Reference proteome</keyword>
<feature type="region of interest" description="Disordered" evidence="1">
    <location>
        <begin position="214"/>
        <end position="236"/>
    </location>
</feature>
<accession>A0ABR3S5Z8</accession>
<dbReference type="Proteomes" id="UP001521785">
    <property type="component" value="Unassembled WGS sequence"/>
</dbReference>
<feature type="region of interest" description="Disordered" evidence="1">
    <location>
        <begin position="1"/>
        <end position="68"/>
    </location>
</feature>
<evidence type="ECO:0000256" key="1">
    <source>
        <dbReference type="SAM" id="MobiDB-lite"/>
    </source>
</evidence>
<reference evidence="2 3" key="1">
    <citation type="submission" date="2024-02" db="EMBL/GenBank/DDBJ databases">
        <title>De novo assembly and annotation of 12 fungi associated with fruit tree decline syndrome in Ontario, Canada.</title>
        <authorList>
            <person name="Sulman M."/>
            <person name="Ellouze W."/>
            <person name="Ilyukhin E."/>
        </authorList>
    </citation>
    <scope>NUCLEOTIDE SEQUENCE [LARGE SCALE GENOMIC DNA]</scope>
    <source>
        <strain evidence="2 3">M42-189</strain>
    </source>
</reference>
<dbReference type="EMBL" id="JAKJXO020000001">
    <property type="protein sequence ID" value="KAL1612124.1"/>
    <property type="molecule type" value="Genomic_DNA"/>
</dbReference>
<name>A0ABR3S5Z8_9PLEO</name>
<proteinExistence type="predicted"/>
<feature type="region of interest" description="Disordered" evidence="1">
    <location>
        <begin position="115"/>
        <end position="154"/>
    </location>
</feature>
<sequence length="293" mass="32224">MPASPRPSKASIIQPEAHSPRSPAHPQFEEPSQAQDEPPNEYQADDAAYEDEGDMPYPEPTSEQTLLLPPNFRPFFTVVDDSATGEHYHPFVHYVFADDDPVIVTAAAMRSLGLDDTEYLPQSERQDKEQGNDQNEIDDEDQEPTVESPLPPPLPATKERFIIIDVAADGQTVVDAQSMSPEWQITNASTRIAPSFDESSPDSAYMLRIEGIEVPKPRKGKGKGQPGESKLVEARDRSQGDVFGALDSLVAGVEGNLEVARSISHRPEDVHQSERTVIRAEEAQGAVMQSQLL</sequence>
<gene>
    <name evidence="2" type="ORF">SLS60_000347</name>
</gene>
<protein>
    <submittedName>
        <fullName evidence="2">Uncharacterized protein</fullName>
    </submittedName>
</protein>